<evidence type="ECO:0000259" key="17">
    <source>
        <dbReference type="SMART" id="SM00859"/>
    </source>
</evidence>
<dbReference type="SUPFAM" id="SSF55347">
    <property type="entry name" value="Glyceraldehyde-3-phosphate dehydrogenase-like, C-terminal domain"/>
    <property type="match status" value="1"/>
</dbReference>
<keyword evidence="9 15" id="KW-0521">NADP</keyword>
<evidence type="ECO:0000313" key="19">
    <source>
        <dbReference type="Proteomes" id="UP000306241"/>
    </source>
</evidence>
<keyword evidence="12 15" id="KW-0457">Lysine biosynthesis</keyword>
<evidence type="ECO:0000313" key="18">
    <source>
        <dbReference type="EMBL" id="VTT43583.1"/>
    </source>
</evidence>
<organism evidence="18 19">
    <name type="scientific">Streptococcus porcinus</name>
    <dbReference type="NCBI Taxonomy" id="1340"/>
    <lineage>
        <taxon>Bacteria</taxon>
        <taxon>Bacillati</taxon>
        <taxon>Bacillota</taxon>
        <taxon>Bacilli</taxon>
        <taxon>Lactobacillales</taxon>
        <taxon>Streptococcaceae</taxon>
        <taxon>Streptococcus</taxon>
    </lineage>
</organism>
<dbReference type="HAMAP" id="MF_02121">
    <property type="entry name" value="ASADH"/>
    <property type="match status" value="1"/>
</dbReference>
<evidence type="ECO:0000256" key="1">
    <source>
        <dbReference type="ARBA" id="ARBA00005021"/>
    </source>
</evidence>
<dbReference type="PANTHER" id="PTHR46278:SF2">
    <property type="entry name" value="ASPARTATE-SEMIALDEHYDE DEHYDROGENASE"/>
    <property type="match status" value="1"/>
</dbReference>
<comment type="catalytic activity">
    <reaction evidence="14 15">
        <text>L-aspartate 4-semialdehyde + phosphate + NADP(+) = 4-phospho-L-aspartate + NADPH + H(+)</text>
        <dbReference type="Rhea" id="RHEA:24284"/>
        <dbReference type="ChEBI" id="CHEBI:15378"/>
        <dbReference type="ChEBI" id="CHEBI:43474"/>
        <dbReference type="ChEBI" id="CHEBI:57535"/>
        <dbReference type="ChEBI" id="CHEBI:57783"/>
        <dbReference type="ChEBI" id="CHEBI:58349"/>
        <dbReference type="ChEBI" id="CHEBI:537519"/>
        <dbReference type="EC" id="1.2.1.11"/>
    </reaction>
</comment>
<dbReference type="PANTHER" id="PTHR46278">
    <property type="entry name" value="DEHYDROGENASE, PUTATIVE-RELATED"/>
    <property type="match status" value="1"/>
</dbReference>
<dbReference type="InterPro" id="IPR012080">
    <property type="entry name" value="Asp_semialdehyde_DH"/>
</dbReference>
<feature type="binding site" evidence="15">
    <location>
        <begin position="39"/>
        <end position="40"/>
    </location>
    <ligand>
        <name>NADP(+)</name>
        <dbReference type="ChEBI" id="CHEBI:58349"/>
    </ligand>
</feature>
<comment type="subunit">
    <text evidence="5 15">Homodimer.</text>
</comment>
<dbReference type="InterPro" id="IPR005986">
    <property type="entry name" value="Asp_semialdehyde_DH_beta"/>
</dbReference>
<comment type="pathway">
    <text evidence="1 15">Amino-acid biosynthesis; L-methionine biosynthesis via de novo pathway; L-homoserine from L-aspartate: step 2/3.</text>
</comment>
<accession>A0A4V6LYM9</accession>
<keyword evidence="7 15" id="KW-0028">Amino-acid biosynthesis</keyword>
<feature type="binding site" evidence="15">
    <location>
        <position position="325"/>
    </location>
    <ligand>
        <name>NADP(+)</name>
        <dbReference type="ChEBI" id="CHEBI:58349"/>
    </ligand>
</feature>
<dbReference type="GO" id="GO:0009088">
    <property type="term" value="P:threonine biosynthetic process"/>
    <property type="evidence" value="ECO:0007669"/>
    <property type="project" value="UniProtKB-UniRule"/>
</dbReference>
<keyword evidence="13 15" id="KW-0486">Methionine biosynthesis</keyword>
<dbReference type="InterPro" id="IPR012280">
    <property type="entry name" value="Semialdhyde_DH_dimer_dom"/>
</dbReference>
<evidence type="ECO:0000256" key="7">
    <source>
        <dbReference type="ARBA" id="ARBA00022605"/>
    </source>
</evidence>
<dbReference type="RefSeq" id="WP_093958754.1">
    <property type="nucleotide sequence ID" value="NZ_CP070236.1"/>
</dbReference>
<dbReference type="GO" id="GO:0019877">
    <property type="term" value="P:diaminopimelate biosynthetic process"/>
    <property type="evidence" value="ECO:0007669"/>
    <property type="project" value="UniProtKB-UniRule"/>
</dbReference>
<comment type="pathway">
    <text evidence="3 15">Amino-acid biosynthesis; L-threonine biosynthesis; L-threonine from L-aspartate: step 2/5.</text>
</comment>
<dbReference type="UniPathway" id="UPA00034">
    <property type="reaction ID" value="UER00016"/>
</dbReference>
<dbReference type="NCBIfam" id="NF011456">
    <property type="entry name" value="PRK14874.1"/>
    <property type="match status" value="1"/>
</dbReference>
<evidence type="ECO:0000256" key="14">
    <source>
        <dbReference type="ARBA" id="ARBA00047891"/>
    </source>
</evidence>
<dbReference type="Pfam" id="PF02774">
    <property type="entry name" value="Semialdhyde_dhC"/>
    <property type="match status" value="1"/>
</dbReference>
<evidence type="ECO:0000256" key="3">
    <source>
        <dbReference type="ARBA" id="ARBA00005097"/>
    </source>
</evidence>
<dbReference type="GO" id="GO:0051287">
    <property type="term" value="F:NAD binding"/>
    <property type="evidence" value="ECO:0007669"/>
    <property type="project" value="InterPro"/>
</dbReference>
<dbReference type="EC" id="1.2.1.11" evidence="6 15"/>
<evidence type="ECO:0000256" key="11">
    <source>
        <dbReference type="ARBA" id="ARBA00023002"/>
    </source>
</evidence>
<dbReference type="EMBL" id="LR594052">
    <property type="protein sequence ID" value="VTT43583.1"/>
    <property type="molecule type" value="Genomic_DNA"/>
</dbReference>
<evidence type="ECO:0000256" key="15">
    <source>
        <dbReference type="HAMAP-Rule" id="MF_02121"/>
    </source>
</evidence>
<dbReference type="PIRSF" id="PIRSF000148">
    <property type="entry name" value="ASA_dh"/>
    <property type="match status" value="1"/>
</dbReference>
<dbReference type="GO" id="GO:0071266">
    <property type="term" value="P:'de novo' L-methionine biosynthetic process"/>
    <property type="evidence" value="ECO:0007669"/>
    <property type="project" value="UniProtKB-UniRule"/>
</dbReference>
<gene>
    <name evidence="15 18" type="primary">asd</name>
    <name evidence="18" type="ORF">NCTC10924_00872</name>
</gene>
<dbReference type="SUPFAM" id="SSF51735">
    <property type="entry name" value="NAD(P)-binding Rossmann-fold domains"/>
    <property type="match status" value="1"/>
</dbReference>
<protein>
    <recommendedName>
        <fullName evidence="6 15">Aspartate-semialdehyde dehydrogenase</fullName>
        <shortName evidence="15">ASA dehydrogenase</shortName>
        <shortName evidence="15">ASADH</shortName>
        <ecNumber evidence="6 15">1.2.1.11</ecNumber>
    </recommendedName>
    <alternativeName>
        <fullName evidence="15">Aspartate-beta-semialdehyde dehydrogenase</fullName>
    </alternativeName>
</protein>
<comment type="caution">
    <text evidence="15">Lacks conserved residue(s) required for the propagation of feature annotation.</text>
</comment>
<evidence type="ECO:0000256" key="5">
    <source>
        <dbReference type="ARBA" id="ARBA00011738"/>
    </source>
</evidence>
<dbReference type="UniPathway" id="UPA00051">
    <property type="reaction ID" value="UER00464"/>
</dbReference>
<feature type="domain" description="Semialdehyde dehydrogenase NAD-binding" evidence="17">
    <location>
        <begin position="4"/>
        <end position="119"/>
    </location>
</feature>
<feature type="binding site" evidence="15">
    <location>
        <position position="245"/>
    </location>
    <ligand>
        <name>substrate</name>
    </ligand>
</feature>
<dbReference type="GO" id="GO:0009097">
    <property type="term" value="P:isoleucine biosynthetic process"/>
    <property type="evidence" value="ECO:0007669"/>
    <property type="project" value="UniProtKB-UniRule"/>
</dbReference>
<dbReference type="Proteomes" id="UP000306241">
    <property type="component" value="Chromosome"/>
</dbReference>
<dbReference type="Pfam" id="PF01118">
    <property type="entry name" value="Semialdhyde_dh"/>
    <property type="match status" value="1"/>
</dbReference>
<dbReference type="CDD" id="cd02316">
    <property type="entry name" value="VcASADH2_like_N"/>
    <property type="match status" value="1"/>
</dbReference>
<keyword evidence="11 15" id="KW-0560">Oxidoreductase</keyword>
<dbReference type="Gene3D" id="3.40.50.720">
    <property type="entry name" value="NAD(P)-binding Rossmann-like Domain"/>
    <property type="match status" value="1"/>
</dbReference>
<dbReference type="CDD" id="cd18131">
    <property type="entry name" value="ASADH_C_bac_euk_like"/>
    <property type="match status" value="1"/>
</dbReference>
<dbReference type="GO" id="GO:0050661">
    <property type="term" value="F:NADP binding"/>
    <property type="evidence" value="ECO:0007669"/>
    <property type="project" value="UniProtKB-UniRule"/>
</dbReference>
<feature type="active site" description="Acyl-thioester intermediate" evidence="15 16">
    <location>
        <position position="128"/>
    </location>
</feature>
<keyword evidence="10 15" id="KW-0220">Diaminopimelate biosynthesis</keyword>
<sequence length="360" mass="39424">MGYTIAVVGATGAVGTQMIKMLEESSLPIEKLRLLASARSAGRTLTFKKQEIIIEETTESSFDGVDLALFSAGGATSAKYAPYAVQAGAVVVDNTSYFRQNPQVPLVVPEVNADALNQHQGIVACPNCSTIQMMVALEPIRQKWGLERIIVSTYQAVSGAGQSAINEMKMQYSQVLNENIDPKNLTASILPSAGDKKHYPIAFNALPQIDLFTDNDYTYEEMKMTKETKKIMSDDKIKVSATCVRIPVLSAHSESVYIETKTVAPIEEIKAAIQAFPGAVLEDDTKEQVYPQAVNAVGSKETFIGRIRRDLDIENGIHMWVVSDNLLKGAAWNSVQIAETLHQRGLVKPTKKLVFELNKN</sequence>
<comment type="similarity">
    <text evidence="4 15">Belongs to the aspartate-semialdehyde dehydrogenase family.</text>
</comment>
<evidence type="ECO:0000256" key="2">
    <source>
        <dbReference type="ARBA" id="ARBA00005076"/>
    </source>
</evidence>
<evidence type="ECO:0000256" key="6">
    <source>
        <dbReference type="ARBA" id="ARBA00013120"/>
    </source>
</evidence>
<dbReference type="AlphaFoldDB" id="A0A4V6LYM9"/>
<dbReference type="InterPro" id="IPR036291">
    <property type="entry name" value="NAD(P)-bd_dom_sf"/>
</dbReference>
<name>A0A4V6LYM9_STRPO</name>
<feature type="binding site" evidence="15">
    <location>
        <begin position="11"/>
        <end position="14"/>
    </location>
    <ligand>
        <name>NADP(+)</name>
        <dbReference type="ChEBI" id="CHEBI:58349"/>
    </ligand>
</feature>
<feature type="binding site" evidence="15">
    <location>
        <begin position="158"/>
        <end position="159"/>
    </location>
    <ligand>
        <name>NADP(+)</name>
        <dbReference type="ChEBI" id="CHEBI:58349"/>
    </ligand>
</feature>
<evidence type="ECO:0000256" key="4">
    <source>
        <dbReference type="ARBA" id="ARBA00010584"/>
    </source>
</evidence>
<dbReference type="GO" id="GO:0046983">
    <property type="term" value="F:protein dimerization activity"/>
    <property type="evidence" value="ECO:0007669"/>
    <property type="project" value="InterPro"/>
</dbReference>
<evidence type="ECO:0000256" key="9">
    <source>
        <dbReference type="ARBA" id="ARBA00022857"/>
    </source>
</evidence>
<proteinExistence type="inferred from homology"/>
<feature type="binding site" evidence="15">
    <location>
        <position position="155"/>
    </location>
    <ligand>
        <name>substrate</name>
    </ligand>
</feature>
<dbReference type="NCBIfam" id="TIGR01296">
    <property type="entry name" value="asd_B"/>
    <property type="match status" value="1"/>
</dbReference>
<dbReference type="InterPro" id="IPR000534">
    <property type="entry name" value="Semialdehyde_DH_NAD-bd"/>
</dbReference>
<reference evidence="18 19" key="1">
    <citation type="submission" date="2019-05" db="EMBL/GenBank/DDBJ databases">
        <authorList>
            <consortium name="Pathogen Informatics"/>
        </authorList>
    </citation>
    <scope>NUCLEOTIDE SEQUENCE [LARGE SCALE GENOMIC DNA]</scope>
    <source>
        <strain evidence="18 19">NCTC10924</strain>
    </source>
</reference>
<dbReference type="SMART" id="SM00859">
    <property type="entry name" value="Semialdhyde_dh"/>
    <property type="match status" value="1"/>
</dbReference>
<dbReference type="OrthoDB" id="9805684at2"/>
<evidence type="ECO:0000256" key="10">
    <source>
        <dbReference type="ARBA" id="ARBA00022915"/>
    </source>
</evidence>
<comment type="pathway">
    <text evidence="2 15">Amino-acid biosynthesis; L-lysine biosynthesis via DAP pathway; (S)-tetrahydrodipicolinate from L-aspartate: step 2/4.</text>
</comment>
<dbReference type="UniPathway" id="UPA00050">
    <property type="reaction ID" value="UER00463"/>
</dbReference>
<comment type="function">
    <text evidence="15">Catalyzes the NADPH-dependent formation of L-aspartate-semialdehyde (L-ASA) by the reductive dephosphorylation of L-aspartyl-4-phosphate.</text>
</comment>
<feature type="active site" description="Proton acceptor" evidence="15 16">
    <location>
        <position position="252"/>
    </location>
</feature>
<dbReference type="GO" id="GO:0004073">
    <property type="term" value="F:aspartate-semialdehyde dehydrogenase activity"/>
    <property type="evidence" value="ECO:0007669"/>
    <property type="project" value="UniProtKB-UniRule"/>
</dbReference>
<dbReference type="GO" id="GO:0009089">
    <property type="term" value="P:lysine biosynthetic process via diaminopimelate"/>
    <property type="evidence" value="ECO:0007669"/>
    <property type="project" value="UniProtKB-UniRule"/>
</dbReference>
<evidence type="ECO:0000256" key="16">
    <source>
        <dbReference type="PIRSR" id="PIRSR000148-1"/>
    </source>
</evidence>
<keyword evidence="8 15" id="KW-0791">Threonine biosynthesis</keyword>
<evidence type="ECO:0000256" key="8">
    <source>
        <dbReference type="ARBA" id="ARBA00022697"/>
    </source>
</evidence>
<evidence type="ECO:0000256" key="12">
    <source>
        <dbReference type="ARBA" id="ARBA00023154"/>
    </source>
</evidence>
<evidence type="ECO:0000256" key="13">
    <source>
        <dbReference type="ARBA" id="ARBA00023167"/>
    </source>
</evidence>
<dbReference type="Gene3D" id="3.30.360.10">
    <property type="entry name" value="Dihydrodipicolinate Reductase, domain 2"/>
    <property type="match status" value="1"/>
</dbReference>
<feature type="binding site" evidence="15">
    <location>
        <position position="99"/>
    </location>
    <ligand>
        <name>phosphate</name>
        <dbReference type="ChEBI" id="CHEBI:43474"/>
    </ligand>
</feature>